<name>A0A382MQC0_9ZZZZ</name>
<accession>A0A382MQC0</accession>
<dbReference type="AlphaFoldDB" id="A0A382MQC0"/>
<dbReference type="EMBL" id="UINC01094606">
    <property type="protein sequence ID" value="SVC49987.1"/>
    <property type="molecule type" value="Genomic_DNA"/>
</dbReference>
<organism evidence="1">
    <name type="scientific">marine metagenome</name>
    <dbReference type="NCBI Taxonomy" id="408172"/>
    <lineage>
        <taxon>unclassified sequences</taxon>
        <taxon>metagenomes</taxon>
        <taxon>ecological metagenomes</taxon>
    </lineage>
</organism>
<protein>
    <submittedName>
        <fullName evidence="1">Uncharacterized protein</fullName>
    </submittedName>
</protein>
<proteinExistence type="predicted"/>
<sequence>MLLWNRQLTISPDSLNAGMAGMMDAVTHVNSVSDYEFALWAPVLGTFGRVGISARCEDFGPFADEMAERGAQDEAFRAKVDAVGPCMAGNPEDTLWQILHVAGEMGVLPNVLTYIRWQAAPSQLMAAIEFAAGMADFSSGVTGATTTVSACQWGYPNGIGLITGYDSVSAQQAASIAVGADSGFAERLAASADIGRPETIETGVLRRIV</sequence>
<evidence type="ECO:0000313" key="1">
    <source>
        <dbReference type="EMBL" id="SVC49987.1"/>
    </source>
</evidence>
<gene>
    <name evidence="1" type="ORF">METZ01_LOCUS302841</name>
</gene>
<reference evidence="1" key="1">
    <citation type="submission" date="2018-05" db="EMBL/GenBank/DDBJ databases">
        <authorList>
            <person name="Lanie J.A."/>
            <person name="Ng W.-L."/>
            <person name="Kazmierczak K.M."/>
            <person name="Andrzejewski T.M."/>
            <person name="Davidsen T.M."/>
            <person name="Wayne K.J."/>
            <person name="Tettelin H."/>
            <person name="Glass J.I."/>
            <person name="Rusch D."/>
            <person name="Podicherti R."/>
            <person name="Tsui H.-C.T."/>
            <person name="Winkler M.E."/>
        </authorList>
    </citation>
    <scope>NUCLEOTIDE SEQUENCE</scope>
</reference>